<evidence type="ECO:0000313" key="2">
    <source>
        <dbReference type="EMBL" id="CAL4139232.1"/>
    </source>
</evidence>
<accession>A0AAV2RWC9</accession>
<organism evidence="2 3">
    <name type="scientific">Meganyctiphanes norvegica</name>
    <name type="common">Northern krill</name>
    <name type="synonym">Thysanopoda norvegica</name>
    <dbReference type="NCBI Taxonomy" id="48144"/>
    <lineage>
        <taxon>Eukaryota</taxon>
        <taxon>Metazoa</taxon>
        <taxon>Ecdysozoa</taxon>
        <taxon>Arthropoda</taxon>
        <taxon>Crustacea</taxon>
        <taxon>Multicrustacea</taxon>
        <taxon>Malacostraca</taxon>
        <taxon>Eumalacostraca</taxon>
        <taxon>Eucarida</taxon>
        <taxon>Euphausiacea</taxon>
        <taxon>Euphausiidae</taxon>
        <taxon>Meganyctiphanes</taxon>
    </lineage>
</organism>
<comment type="caution">
    <text evidence="2">The sequence shown here is derived from an EMBL/GenBank/DDBJ whole genome shotgun (WGS) entry which is preliminary data.</text>
</comment>
<feature type="compositionally biased region" description="Polar residues" evidence="1">
    <location>
        <begin position="318"/>
        <end position="327"/>
    </location>
</feature>
<feature type="region of interest" description="Disordered" evidence="1">
    <location>
        <begin position="207"/>
        <end position="241"/>
    </location>
</feature>
<protein>
    <submittedName>
        <fullName evidence="2">Uncharacterized protein</fullName>
    </submittedName>
</protein>
<feature type="region of interest" description="Disordered" evidence="1">
    <location>
        <begin position="313"/>
        <end position="332"/>
    </location>
</feature>
<dbReference type="AlphaFoldDB" id="A0AAV2RWC9"/>
<evidence type="ECO:0000256" key="1">
    <source>
        <dbReference type="SAM" id="MobiDB-lite"/>
    </source>
</evidence>
<feature type="compositionally biased region" description="Low complexity" evidence="1">
    <location>
        <begin position="59"/>
        <end position="70"/>
    </location>
</feature>
<dbReference type="Proteomes" id="UP001497623">
    <property type="component" value="Unassembled WGS sequence"/>
</dbReference>
<sequence>MTTSTTTTLAVMSGKRKPRTPSPSPEVGKDEPDSEAEDLYAGRRVSVSEFDGQDFGYESVSSPGASSTSSEPAYIRKPGFDHHAHEFRAATTQATTTPSQSQHPHVSPPHQGLRSPIQSPLSPTDSISSKGSKKKKSSVHEIKHEPGKSISSFSTSRARGKKEPLPMKLRALPQSFWLQPNKNNNLPPSCSTLPPLILGKDASEVIDVRPVTPPPSSGDDGECTSTGTSPSRLETKEEGGFTIRSHGERFIKVGNTDLLFSLFDAVEQPDKKKIAVVRRGRPRKPPSTVLPRVLRDEDPCLVSAVTESILPLLPDRTPANSGSSTPLGTRGPGQQLQVLQMVNLQDGDRTISLPSLNVEHNYNQILSELVMKL</sequence>
<evidence type="ECO:0000313" key="3">
    <source>
        <dbReference type="Proteomes" id="UP001497623"/>
    </source>
</evidence>
<feature type="compositionally biased region" description="Polar residues" evidence="1">
    <location>
        <begin position="223"/>
        <end position="232"/>
    </location>
</feature>
<feature type="compositionally biased region" description="Low complexity" evidence="1">
    <location>
        <begin position="89"/>
        <end position="111"/>
    </location>
</feature>
<dbReference type="EMBL" id="CAXKWB010031326">
    <property type="protein sequence ID" value="CAL4139232.1"/>
    <property type="molecule type" value="Genomic_DNA"/>
</dbReference>
<feature type="region of interest" description="Disordered" evidence="1">
    <location>
        <begin position="1"/>
        <end position="167"/>
    </location>
</feature>
<keyword evidence="3" id="KW-1185">Reference proteome</keyword>
<name>A0AAV2RWC9_MEGNR</name>
<proteinExistence type="predicted"/>
<gene>
    <name evidence="2" type="ORF">MNOR_LOCUS28420</name>
</gene>
<feature type="compositionally biased region" description="Basic and acidic residues" evidence="1">
    <location>
        <begin position="78"/>
        <end position="88"/>
    </location>
</feature>
<feature type="compositionally biased region" description="Polar residues" evidence="1">
    <location>
        <begin position="116"/>
        <end position="127"/>
    </location>
</feature>
<feature type="compositionally biased region" description="Basic and acidic residues" evidence="1">
    <location>
        <begin position="138"/>
        <end position="147"/>
    </location>
</feature>
<reference evidence="2 3" key="1">
    <citation type="submission" date="2024-05" db="EMBL/GenBank/DDBJ databases">
        <authorList>
            <person name="Wallberg A."/>
        </authorList>
    </citation>
    <scope>NUCLEOTIDE SEQUENCE [LARGE SCALE GENOMIC DNA]</scope>
</reference>